<dbReference type="PRINTS" id="PR00503">
    <property type="entry name" value="BROMODOMAIN"/>
</dbReference>
<feature type="compositionally biased region" description="Polar residues" evidence="3">
    <location>
        <begin position="335"/>
        <end position="350"/>
    </location>
</feature>
<name>A0AA35Z109_LACSI</name>
<feature type="region of interest" description="Disordered" evidence="3">
    <location>
        <begin position="498"/>
        <end position="601"/>
    </location>
</feature>
<dbReference type="InterPro" id="IPR018359">
    <property type="entry name" value="Bromodomain_CS"/>
</dbReference>
<feature type="compositionally biased region" description="Polar residues" evidence="3">
    <location>
        <begin position="560"/>
        <end position="585"/>
    </location>
</feature>
<evidence type="ECO:0000313" key="5">
    <source>
        <dbReference type="EMBL" id="CAI9283532.1"/>
    </source>
</evidence>
<feature type="compositionally biased region" description="Polar residues" evidence="3">
    <location>
        <begin position="745"/>
        <end position="759"/>
    </location>
</feature>
<feature type="compositionally biased region" description="Acidic residues" evidence="3">
    <location>
        <begin position="53"/>
        <end position="64"/>
    </location>
</feature>
<evidence type="ECO:0000256" key="2">
    <source>
        <dbReference type="PROSITE-ProRule" id="PRU00035"/>
    </source>
</evidence>
<dbReference type="SMART" id="SM00297">
    <property type="entry name" value="BROMO"/>
    <property type="match status" value="1"/>
</dbReference>
<feature type="compositionally biased region" description="Acidic residues" evidence="3">
    <location>
        <begin position="119"/>
        <end position="129"/>
    </location>
</feature>
<keyword evidence="6" id="KW-1185">Reference proteome</keyword>
<dbReference type="InterPro" id="IPR001487">
    <property type="entry name" value="Bromodomain"/>
</dbReference>
<accession>A0AA35Z109</accession>
<organism evidence="5 6">
    <name type="scientific">Lactuca saligna</name>
    <name type="common">Willowleaf lettuce</name>
    <dbReference type="NCBI Taxonomy" id="75948"/>
    <lineage>
        <taxon>Eukaryota</taxon>
        <taxon>Viridiplantae</taxon>
        <taxon>Streptophyta</taxon>
        <taxon>Embryophyta</taxon>
        <taxon>Tracheophyta</taxon>
        <taxon>Spermatophyta</taxon>
        <taxon>Magnoliopsida</taxon>
        <taxon>eudicotyledons</taxon>
        <taxon>Gunneridae</taxon>
        <taxon>Pentapetalae</taxon>
        <taxon>asterids</taxon>
        <taxon>campanulids</taxon>
        <taxon>Asterales</taxon>
        <taxon>Asteraceae</taxon>
        <taxon>Cichorioideae</taxon>
        <taxon>Cichorieae</taxon>
        <taxon>Lactucinae</taxon>
        <taxon>Lactuca</taxon>
    </lineage>
</organism>
<feature type="compositionally biased region" description="Basic residues" evidence="3">
    <location>
        <begin position="1"/>
        <end position="12"/>
    </location>
</feature>
<evidence type="ECO:0000256" key="1">
    <source>
        <dbReference type="ARBA" id="ARBA00023117"/>
    </source>
</evidence>
<dbReference type="Proteomes" id="UP001177003">
    <property type="component" value="Chromosome 5"/>
</dbReference>
<dbReference type="InterPro" id="IPR051831">
    <property type="entry name" value="Bromodomain_contain_prot"/>
</dbReference>
<sequence length="821" mass="92154">MGQIVRRKRRGRPSNTDRARINYSATPPSPVDRRRSRRRRNVRYNFDIDDYVDDDEFYDDEDEEVGRREKKLRLLLSEDDSRPNTRRVRHAPASSSSDDYDDDDDADVKHSKKRKIDTSDGEDDEDNEFEEIRGRKLEEEDDEEEEEQEEEEEDEAPGGSDFVCGMASDLSKGVPLPDKKTLELILDKLQKKDTYGVYAEPVDPDELPDYHDVIKHPMDFATVRKKLAKGAYLSLKEFESDVYLICTNAMQYNAPDTIYYKQASSIQEQAKLRFQRLRANVDRSEIELNTDHKITPTTFSPPKKQLKKPPVHDDPVESETLSGANGANVRLQEFPNGSSAQTPIRPNPYSSGEVLIPENSSFPDNSLDKDQDSVPGKGLMSKPGRKAVHDENRRATYNTSVEPVTESDSIFSIFEGESKQFIPVGLHADHSYARSLARFAATLGSVAWKVASQTIEQALPGGVKYGRGWVGEYEPLPTSVLIMPGDYTLKDFLQEKTTAASTSNNNKPPKPKSVKHESPTPREPPIRPPFFKFSASDSLVELNHPPPPPPPVITRKPVHTTASDIPSPPVSRNGNLMYSNTQNDGFTPGRPNKVNTTPAPTAVGQELQDPVQMMKMLAERSQNQQNNNLNSFGFDSKGLKREDPSGNAAAAQAWMSLGGTGTHKQQIPVESLYSRNQAPQVSRFRGELHFQGQQQQPVQAFVPQQVQGGGGHLQNRHMGLGFPQLVTADLSRFQMQPSWRGVGVNPQQLRPKQQESSTCPPDLNIGYQSSPVRQSTGRKLEFWPGGVTYKVGYTSFPSIYGKYRLWNILIPFLFCTDLLLH</sequence>
<evidence type="ECO:0000313" key="6">
    <source>
        <dbReference type="Proteomes" id="UP001177003"/>
    </source>
</evidence>
<dbReference type="Gene3D" id="1.20.920.10">
    <property type="entry name" value="Bromodomain-like"/>
    <property type="match status" value="1"/>
</dbReference>
<gene>
    <name evidence="5" type="ORF">LSALG_LOCUS23124</name>
</gene>
<protein>
    <recommendedName>
        <fullName evidence="4">Bromo domain-containing protein</fullName>
    </recommendedName>
</protein>
<feature type="compositionally biased region" description="Acidic residues" evidence="3">
    <location>
        <begin position="139"/>
        <end position="156"/>
    </location>
</feature>
<dbReference type="PANTHER" id="PTHR22881">
    <property type="entry name" value="BROMODOMAIN CONTAINING PROTEIN"/>
    <property type="match status" value="1"/>
</dbReference>
<evidence type="ECO:0000256" key="3">
    <source>
        <dbReference type="SAM" id="MobiDB-lite"/>
    </source>
</evidence>
<dbReference type="InterPro" id="IPR036427">
    <property type="entry name" value="Bromodomain-like_sf"/>
</dbReference>
<feature type="region of interest" description="Disordered" evidence="3">
    <location>
        <begin position="53"/>
        <end position="165"/>
    </location>
</feature>
<feature type="region of interest" description="Disordered" evidence="3">
    <location>
        <begin position="1"/>
        <end position="40"/>
    </location>
</feature>
<dbReference type="EMBL" id="OX465081">
    <property type="protein sequence ID" value="CAI9283532.1"/>
    <property type="molecule type" value="Genomic_DNA"/>
</dbReference>
<proteinExistence type="predicted"/>
<feature type="region of interest" description="Disordered" evidence="3">
    <location>
        <begin position="744"/>
        <end position="765"/>
    </location>
</feature>
<feature type="domain" description="Bromo" evidence="4">
    <location>
        <begin position="190"/>
        <end position="260"/>
    </location>
</feature>
<keyword evidence="1 2" id="KW-0103">Bromodomain</keyword>
<dbReference type="PANTHER" id="PTHR22881:SF42">
    <property type="entry name" value="DNA-BINDING BROMODOMAIN-CONTAINING PROTEIN"/>
    <property type="match status" value="1"/>
</dbReference>
<evidence type="ECO:0000259" key="4">
    <source>
        <dbReference type="PROSITE" id="PS50014"/>
    </source>
</evidence>
<dbReference type="SUPFAM" id="SSF47370">
    <property type="entry name" value="Bromodomain"/>
    <property type="match status" value="1"/>
</dbReference>
<dbReference type="PROSITE" id="PS00633">
    <property type="entry name" value="BROMODOMAIN_1"/>
    <property type="match status" value="1"/>
</dbReference>
<dbReference type="PROSITE" id="PS50014">
    <property type="entry name" value="BROMODOMAIN_2"/>
    <property type="match status" value="1"/>
</dbReference>
<dbReference type="Pfam" id="PF00439">
    <property type="entry name" value="Bromodomain"/>
    <property type="match status" value="1"/>
</dbReference>
<reference evidence="5" key="1">
    <citation type="submission" date="2023-04" db="EMBL/GenBank/DDBJ databases">
        <authorList>
            <person name="Vijverberg K."/>
            <person name="Xiong W."/>
            <person name="Schranz E."/>
        </authorList>
    </citation>
    <scope>NUCLEOTIDE SEQUENCE</scope>
</reference>
<dbReference type="CDD" id="cd04369">
    <property type="entry name" value="Bromodomain"/>
    <property type="match status" value="1"/>
</dbReference>
<feature type="region of interest" description="Disordered" evidence="3">
    <location>
        <begin position="292"/>
        <end position="401"/>
    </location>
</feature>
<dbReference type="AlphaFoldDB" id="A0AA35Z109"/>